<keyword evidence="3" id="KW-1185">Reference proteome</keyword>
<name>A0ABP0Y501_9ROSI</name>
<sequence>MNYDAYLFSSRSILTRRMQNTFLNYQFRLRKEYRRNPFHFSLSKLTDTIPSLTAQKKKRNRIANSIDLKRLTVIPVSYHKTTDYHQQSSSSTPTQKLLRIKKKKNKNKKTRS</sequence>
<feature type="compositionally biased region" description="Polar residues" evidence="1">
    <location>
        <begin position="84"/>
        <end position="95"/>
    </location>
</feature>
<dbReference type="EMBL" id="OZ021736">
    <property type="protein sequence ID" value="CAK9315528.1"/>
    <property type="molecule type" value="Genomic_DNA"/>
</dbReference>
<feature type="compositionally biased region" description="Basic residues" evidence="1">
    <location>
        <begin position="98"/>
        <end position="112"/>
    </location>
</feature>
<accession>A0ABP0Y501</accession>
<organism evidence="2 3">
    <name type="scientific">Citrullus colocynthis</name>
    <name type="common">colocynth</name>
    <dbReference type="NCBI Taxonomy" id="252529"/>
    <lineage>
        <taxon>Eukaryota</taxon>
        <taxon>Viridiplantae</taxon>
        <taxon>Streptophyta</taxon>
        <taxon>Embryophyta</taxon>
        <taxon>Tracheophyta</taxon>
        <taxon>Spermatophyta</taxon>
        <taxon>Magnoliopsida</taxon>
        <taxon>eudicotyledons</taxon>
        <taxon>Gunneridae</taxon>
        <taxon>Pentapetalae</taxon>
        <taxon>rosids</taxon>
        <taxon>fabids</taxon>
        <taxon>Cucurbitales</taxon>
        <taxon>Cucurbitaceae</taxon>
        <taxon>Benincaseae</taxon>
        <taxon>Citrullus</taxon>
    </lineage>
</organism>
<reference evidence="2 3" key="1">
    <citation type="submission" date="2024-03" db="EMBL/GenBank/DDBJ databases">
        <authorList>
            <person name="Gkanogiannis A."/>
            <person name="Becerra Lopez-Lavalle L."/>
        </authorList>
    </citation>
    <scope>NUCLEOTIDE SEQUENCE [LARGE SCALE GENOMIC DNA]</scope>
</reference>
<proteinExistence type="predicted"/>
<dbReference type="Proteomes" id="UP001642487">
    <property type="component" value="Chromosome 2"/>
</dbReference>
<protein>
    <submittedName>
        <fullName evidence="2">Uncharacterized protein</fullName>
    </submittedName>
</protein>
<feature type="region of interest" description="Disordered" evidence="1">
    <location>
        <begin position="82"/>
        <end position="112"/>
    </location>
</feature>
<evidence type="ECO:0000313" key="2">
    <source>
        <dbReference type="EMBL" id="CAK9315528.1"/>
    </source>
</evidence>
<evidence type="ECO:0000313" key="3">
    <source>
        <dbReference type="Proteomes" id="UP001642487"/>
    </source>
</evidence>
<gene>
    <name evidence="2" type="ORF">CITCOLO1_LOCUS7326</name>
</gene>
<evidence type="ECO:0000256" key="1">
    <source>
        <dbReference type="SAM" id="MobiDB-lite"/>
    </source>
</evidence>